<dbReference type="InterPro" id="IPR016187">
    <property type="entry name" value="CTDL_fold"/>
</dbReference>
<comment type="subcellular location">
    <subcellularLocation>
        <location evidence="1">Secreted</location>
    </subcellularLocation>
</comment>
<dbReference type="AlphaFoldDB" id="A0A098M247"/>
<feature type="chain" id="PRO_5010610250" evidence="4">
    <location>
        <begin position="19"/>
        <end position="164"/>
    </location>
</feature>
<evidence type="ECO:0000256" key="1">
    <source>
        <dbReference type="ARBA" id="ARBA00004613"/>
    </source>
</evidence>
<keyword evidence="2" id="KW-0964">Secreted</keyword>
<dbReference type="Gene3D" id="3.10.100.10">
    <property type="entry name" value="Mannose-Binding Protein A, subunit A"/>
    <property type="match status" value="1"/>
</dbReference>
<dbReference type="GO" id="GO:0030246">
    <property type="term" value="F:carbohydrate binding"/>
    <property type="evidence" value="ECO:0007669"/>
    <property type="project" value="UniProtKB-KW"/>
</dbReference>
<evidence type="ECO:0000256" key="2">
    <source>
        <dbReference type="ARBA" id="ARBA00022525"/>
    </source>
</evidence>
<keyword evidence="6" id="KW-0430">Lectin</keyword>
<dbReference type="PROSITE" id="PS00615">
    <property type="entry name" value="C_TYPE_LECTIN_1"/>
    <property type="match status" value="1"/>
</dbReference>
<protein>
    <submittedName>
        <fullName evidence="6">C-type lectin 3</fullName>
    </submittedName>
</protein>
<dbReference type="InterPro" id="IPR001304">
    <property type="entry name" value="C-type_lectin-like"/>
</dbReference>
<name>A0A098M247_9SAUR</name>
<dbReference type="PROSITE" id="PS50041">
    <property type="entry name" value="C_TYPE_LECTIN_2"/>
    <property type="match status" value="1"/>
</dbReference>
<evidence type="ECO:0000313" key="6">
    <source>
        <dbReference type="EMBL" id="JAC96486.1"/>
    </source>
</evidence>
<dbReference type="SUPFAM" id="SSF56436">
    <property type="entry name" value="C-type lectin-like"/>
    <property type="match status" value="1"/>
</dbReference>
<keyword evidence="3" id="KW-1015">Disulfide bond</keyword>
<reference evidence="6" key="1">
    <citation type="submission" date="2014-09" db="EMBL/GenBank/DDBJ databases">
        <title>RNA-seq and high-definition mass spectrometry reveal the complex and divergent venoms of two rear-fanged colubrid snakes.</title>
        <authorList>
            <person name="McGivern J.J."/>
            <person name="Wray K.P."/>
            <person name="Margres M.J."/>
            <person name="Couch M.E."/>
            <person name="Mackessy S.P."/>
            <person name="Rokyta D.R."/>
        </authorList>
    </citation>
    <scope>NUCLEOTIDE SEQUENCE</scope>
    <source>
        <tissue evidence="6">Venom gland</tissue>
    </source>
</reference>
<dbReference type="EMBL" id="GBSI01000009">
    <property type="protein sequence ID" value="JAC96486.1"/>
    <property type="molecule type" value="Transcribed_RNA"/>
</dbReference>
<dbReference type="SMART" id="SM00034">
    <property type="entry name" value="CLECT"/>
    <property type="match status" value="1"/>
</dbReference>
<dbReference type="PANTHER" id="PTHR22803">
    <property type="entry name" value="MANNOSE, PHOSPHOLIPASE, LECTIN RECEPTOR RELATED"/>
    <property type="match status" value="1"/>
</dbReference>
<keyword evidence="4" id="KW-0732">Signal</keyword>
<organism evidence="6">
    <name type="scientific">Hypsiglena sp. JMG-2014</name>
    <dbReference type="NCBI Taxonomy" id="1550645"/>
    <lineage>
        <taxon>Eukaryota</taxon>
        <taxon>Metazoa</taxon>
        <taxon>Chordata</taxon>
        <taxon>Craniata</taxon>
        <taxon>Vertebrata</taxon>
        <taxon>Euteleostomi</taxon>
        <taxon>Lepidosauria</taxon>
        <taxon>Squamata</taxon>
        <taxon>Bifurcata</taxon>
        <taxon>Unidentata</taxon>
        <taxon>Episquamata</taxon>
        <taxon>Toxicofera</taxon>
        <taxon>Serpentes</taxon>
        <taxon>Colubroidea</taxon>
        <taxon>Dipsadidae</taxon>
        <taxon>Hypsiglena</taxon>
    </lineage>
</organism>
<proteinExistence type="predicted"/>
<feature type="signal peptide" evidence="4">
    <location>
        <begin position="1"/>
        <end position="18"/>
    </location>
</feature>
<dbReference type="InterPro" id="IPR016186">
    <property type="entry name" value="C-type_lectin-like/link_sf"/>
</dbReference>
<dbReference type="InterPro" id="IPR018378">
    <property type="entry name" value="C-type_lectin_CS"/>
</dbReference>
<feature type="domain" description="C-type lectin" evidence="5">
    <location>
        <begin position="38"/>
        <end position="160"/>
    </location>
</feature>
<dbReference type="GO" id="GO:0005576">
    <property type="term" value="C:extracellular region"/>
    <property type="evidence" value="ECO:0007669"/>
    <property type="project" value="UniProtKB-SubCell"/>
</dbReference>
<sequence length="164" mass="19157">MLLITCFIFGLLGSFTRAVCPDGWTVCLSGTFAYKDGRQWNCYKFYEDRLTFEEAEQECQNKSKGHLASFNSDKEAKLIGAYVTEENMEKDFVWIGLQRDEGSSMSTGWRWVDGSQSRYRNWRTREPNGYDEYCVGLRPLSEHVKWVDLRCINKLPFLCKWTPA</sequence>
<reference evidence="7" key="2">
    <citation type="journal article" date="2015" name="G3 (Bethesda)">
        <title>Post-transcriptional mechanisms contribute little to phenotypic variation in snake venoms.</title>
        <authorList>
            <person name="Rokyta D.R."/>
            <person name="Margres M.J."/>
            <person name="Calvin K."/>
        </authorList>
    </citation>
    <scope>NUCLEOTIDE SEQUENCE</scope>
    <source>
        <tissue evidence="7">Venom gland</tissue>
    </source>
</reference>
<dbReference type="InterPro" id="IPR050111">
    <property type="entry name" value="C-type_lectin/snaclec_domain"/>
</dbReference>
<evidence type="ECO:0000259" key="5">
    <source>
        <dbReference type="PROSITE" id="PS50041"/>
    </source>
</evidence>
<evidence type="ECO:0000256" key="3">
    <source>
        <dbReference type="ARBA" id="ARBA00023157"/>
    </source>
</evidence>
<evidence type="ECO:0000313" key="7">
    <source>
        <dbReference type="EMBL" id="JAS04968.1"/>
    </source>
</evidence>
<evidence type="ECO:0000256" key="4">
    <source>
        <dbReference type="SAM" id="SignalP"/>
    </source>
</evidence>
<accession>A0A098M247</accession>
<dbReference type="EMBL" id="GDBE01000009">
    <property type="protein sequence ID" value="JAS04968.1"/>
    <property type="molecule type" value="Transcribed_RNA"/>
</dbReference>
<dbReference type="Pfam" id="PF00059">
    <property type="entry name" value="Lectin_C"/>
    <property type="match status" value="1"/>
</dbReference>